<name>A0A1B2ACN0_9SPHN</name>
<dbReference type="OrthoDB" id="3806873at2"/>
<dbReference type="STRING" id="692370.A6F68_01341"/>
<protein>
    <recommendedName>
        <fullName evidence="3">Phosphotransferase enzyme family protein</fullName>
    </recommendedName>
</protein>
<dbReference type="RefSeq" id="WP_067677602.1">
    <property type="nucleotide sequence ID" value="NZ_CP016591.1"/>
</dbReference>
<proteinExistence type="predicted"/>
<dbReference type="AlphaFoldDB" id="A0A1B2ACN0"/>
<gene>
    <name evidence="1" type="ORF">A6F68_01341</name>
</gene>
<dbReference type="SUPFAM" id="SSF56112">
    <property type="entry name" value="Protein kinase-like (PK-like)"/>
    <property type="match status" value="1"/>
</dbReference>
<dbReference type="EMBL" id="CP016591">
    <property type="protein sequence ID" value="ANY19858.1"/>
    <property type="molecule type" value="Genomic_DNA"/>
</dbReference>
<evidence type="ECO:0008006" key="3">
    <source>
        <dbReference type="Google" id="ProtNLM"/>
    </source>
</evidence>
<dbReference type="Proteomes" id="UP000092932">
    <property type="component" value="Chromosome"/>
</dbReference>
<dbReference type="Gene3D" id="3.90.1200.10">
    <property type="match status" value="1"/>
</dbReference>
<evidence type="ECO:0000313" key="2">
    <source>
        <dbReference type="Proteomes" id="UP000092932"/>
    </source>
</evidence>
<evidence type="ECO:0000313" key="1">
    <source>
        <dbReference type="EMBL" id="ANY19858.1"/>
    </source>
</evidence>
<dbReference type="KEGG" id="ado:A6F68_01341"/>
<organism evidence="1 2">
    <name type="scientific">Tsuneonella dongtanensis</name>
    <dbReference type="NCBI Taxonomy" id="692370"/>
    <lineage>
        <taxon>Bacteria</taxon>
        <taxon>Pseudomonadati</taxon>
        <taxon>Pseudomonadota</taxon>
        <taxon>Alphaproteobacteria</taxon>
        <taxon>Sphingomonadales</taxon>
        <taxon>Erythrobacteraceae</taxon>
        <taxon>Tsuneonella</taxon>
    </lineage>
</organism>
<sequence length="438" mass="49536">MPSFAQTIELPKSLEDIDAAFMTQVLRRNEAIAATNEVVRMDEEGVGMTAGYFSAIKRVHCTYKEPTEAPRSFVVKAWPELEIAPKENIRAMFIKDIKGYQMPADRFYPRPITHLAAFDAERDRWALVMEDACAYADQKLHESELTFDETMRMIPGLVDVAVAWEGADSDERAQELEALDVGLWASRDNLDNLKALTPGSAKLMDHLLTMDSVLVGSPTWDKCLGPRFAETLARKTDAFFAGAHPANGATCTLAHGDLRGDNLFFCDGRSEYPHGWLCIDFQLLFRGPIPSDLAYLMTSGSVLPEVYAQENLHRILRAFYDTFMARTRRYPDYTYDAFVDEFAMMSTVCFLYYLAFGGVYAQGGAYRNELGMRVEMGGKGATEADLAPEELRQRMWWGKTYRNAREVFRTLKLRERLDALPENTSGMGEWAELPPHLL</sequence>
<keyword evidence="2" id="KW-1185">Reference proteome</keyword>
<dbReference type="InterPro" id="IPR004119">
    <property type="entry name" value="EcKL"/>
</dbReference>
<reference evidence="1 2" key="1">
    <citation type="submission" date="2016-07" db="EMBL/GenBank/DDBJ databases">
        <title>Complete genome sequence of Altererythrobacter dongtanensis KCTC 22672, a type strain with esterase isolated from tidal flat.</title>
        <authorList>
            <person name="Cheng H."/>
            <person name="Wu Y.-H."/>
            <person name="Zhou P."/>
            <person name="Huo Y.-Y."/>
            <person name="Wang C.-S."/>
            <person name="Xu X.-W."/>
        </authorList>
    </citation>
    <scope>NUCLEOTIDE SEQUENCE [LARGE SCALE GENOMIC DNA]</scope>
    <source>
        <strain evidence="1 2">KCTC 22672</strain>
    </source>
</reference>
<dbReference type="InterPro" id="IPR011009">
    <property type="entry name" value="Kinase-like_dom_sf"/>
</dbReference>
<accession>A0A1B2ACN0</accession>
<dbReference type="Pfam" id="PF02958">
    <property type="entry name" value="EcKL"/>
    <property type="match status" value="1"/>
</dbReference>